<protein>
    <recommendedName>
        <fullName evidence="7">Peptidase M16</fullName>
    </recommendedName>
</protein>
<dbReference type="SUPFAM" id="SSF63411">
    <property type="entry name" value="LuxS/MPP-like metallohydrolase"/>
    <property type="match status" value="4"/>
</dbReference>
<feature type="domain" description="Peptidase M16 N-terminal" evidence="3">
    <location>
        <begin position="25"/>
        <end position="165"/>
    </location>
</feature>
<organism evidence="5 6">
    <name type="scientific">Potamilus streckersoni</name>
    <dbReference type="NCBI Taxonomy" id="2493646"/>
    <lineage>
        <taxon>Eukaryota</taxon>
        <taxon>Metazoa</taxon>
        <taxon>Spiralia</taxon>
        <taxon>Lophotrochozoa</taxon>
        <taxon>Mollusca</taxon>
        <taxon>Bivalvia</taxon>
        <taxon>Autobranchia</taxon>
        <taxon>Heteroconchia</taxon>
        <taxon>Palaeoheterodonta</taxon>
        <taxon>Unionida</taxon>
        <taxon>Unionoidea</taxon>
        <taxon>Unionidae</taxon>
        <taxon>Ambleminae</taxon>
        <taxon>Lampsilini</taxon>
        <taxon>Potamilus</taxon>
    </lineage>
</organism>
<dbReference type="EMBL" id="JAEAOA010000085">
    <property type="protein sequence ID" value="KAK3604930.1"/>
    <property type="molecule type" value="Genomic_DNA"/>
</dbReference>
<reference evidence="5" key="1">
    <citation type="journal article" date="2021" name="Genome Biol. Evol.">
        <title>A High-Quality Reference Genome for a Parasitic Bivalve with Doubly Uniparental Inheritance (Bivalvia: Unionida).</title>
        <authorList>
            <person name="Smith C.H."/>
        </authorList>
    </citation>
    <scope>NUCLEOTIDE SEQUENCE</scope>
    <source>
        <strain evidence="5">CHS0354</strain>
    </source>
</reference>
<gene>
    <name evidence="5" type="ORF">CHS0354_000594</name>
</gene>
<name>A0AAE0T7Y4_9BIVA</name>
<evidence type="ECO:0000256" key="1">
    <source>
        <dbReference type="ARBA" id="ARBA00002123"/>
    </source>
</evidence>
<dbReference type="Pfam" id="PF05193">
    <property type="entry name" value="Peptidase_M16_C"/>
    <property type="match status" value="2"/>
</dbReference>
<accession>A0AAE0T7Y4</accession>
<dbReference type="InterPro" id="IPR050361">
    <property type="entry name" value="MPP/UQCRC_Complex"/>
</dbReference>
<dbReference type="Proteomes" id="UP001195483">
    <property type="component" value="Unassembled WGS sequence"/>
</dbReference>
<dbReference type="InterPro" id="IPR007863">
    <property type="entry name" value="Peptidase_M16_C"/>
</dbReference>
<dbReference type="InterPro" id="IPR011249">
    <property type="entry name" value="Metalloenz_LuxS/M16"/>
</dbReference>
<dbReference type="GO" id="GO:0046872">
    <property type="term" value="F:metal ion binding"/>
    <property type="evidence" value="ECO:0007669"/>
    <property type="project" value="InterPro"/>
</dbReference>
<dbReference type="AlphaFoldDB" id="A0AAE0T7Y4"/>
<proteinExistence type="inferred from homology"/>
<dbReference type="PANTHER" id="PTHR11851:SF49">
    <property type="entry name" value="MITOCHONDRIAL-PROCESSING PEPTIDASE SUBUNIT ALPHA"/>
    <property type="match status" value="1"/>
</dbReference>
<evidence type="ECO:0000256" key="2">
    <source>
        <dbReference type="ARBA" id="ARBA00007261"/>
    </source>
</evidence>
<dbReference type="PANTHER" id="PTHR11851">
    <property type="entry name" value="METALLOPROTEASE"/>
    <property type="match status" value="1"/>
</dbReference>
<evidence type="ECO:0008006" key="7">
    <source>
        <dbReference type="Google" id="ProtNLM"/>
    </source>
</evidence>
<feature type="domain" description="Peptidase M16 C-terminal" evidence="4">
    <location>
        <begin position="554"/>
        <end position="730"/>
    </location>
</feature>
<comment type="similarity">
    <text evidence="2">Belongs to the peptidase M16 family.</text>
</comment>
<dbReference type="Gene3D" id="3.30.830.10">
    <property type="entry name" value="Metalloenzyme, LuxS/M16 peptidase-like"/>
    <property type="match status" value="4"/>
</dbReference>
<evidence type="ECO:0000313" key="6">
    <source>
        <dbReference type="Proteomes" id="UP001195483"/>
    </source>
</evidence>
<dbReference type="InterPro" id="IPR011765">
    <property type="entry name" value="Pept_M16_N"/>
</dbReference>
<reference evidence="5" key="3">
    <citation type="submission" date="2023-05" db="EMBL/GenBank/DDBJ databases">
        <authorList>
            <person name="Smith C.H."/>
        </authorList>
    </citation>
    <scope>NUCLEOTIDE SEQUENCE</scope>
    <source>
        <strain evidence="5">CHS0354</strain>
        <tissue evidence="5">Mantle</tissue>
    </source>
</reference>
<comment type="function">
    <text evidence="1">Substrate recognition and binding subunit of the essential mitochondrial processing protease (MPP), which cleaves the mitochondrial sequence off newly imported precursors proteins.</text>
</comment>
<evidence type="ECO:0000259" key="3">
    <source>
        <dbReference type="Pfam" id="PF00675"/>
    </source>
</evidence>
<reference evidence="5" key="2">
    <citation type="journal article" date="2021" name="Genome Biol. Evol.">
        <title>Developing a high-quality reference genome for a parasitic bivalve with doubly uniparental inheritance (Bivalvia: Unionida).</title>
        <authorList>
            <person name="Smith C.H."/>
        </authorList>
    </citation>
    <scope>NUCLEOTIDE SEQUENCE</scope>
    <source>
        <strain evidence="5">CHS0354</strain>
        <tissue evidence="5">Mantle</tissue>
    </source>
</reference>
<evidence type="ECO:0000259" key="4">
    <source>
        <dbReference type="Pfam" id="PF05193"/>
    </source>
</evidence>
<keyword evidence="6" id="KW-1185">Reference proteome</keyword>
<comment type="caution">
    <text evidence="5">The sequence shown here is derived from an EMBL/GenBank/DDBJ whole genome shotgun (WGS) entry which is preliminary data.</text>
</comment>
<feature type="domain" description="Peptidase M16 N-terminal" evidence="3">
    <location>
        <begin position="404"/>
        <end position="532"/>
    </location>
</feature>
<sequence>MTEKREIEMPVIAFEEYDLANGMHVILHQNNNLPIATTYLYYHVGSKNEDPERTGFAHFFEHLMFEGTKNIPRGQIDKLITGAGGSLNASTSFDFTNYYFLVPSNQLELAMWIEAERMKANIIDDKGVETQRAVVKEERRKRYDNRPYGSLFEHLAAMVFKGTPYEWLPIGSFQYIDRAKTDEFRAFYKKYYVPNNSVLVLAGDFQRENAKELVNKYFGVIPKGNTIKQPEYNYSLDTKAETKVINDEKTPLPLTVNAWRIPAQTHEDAQALEILTNILSNGQSSRLYKKLVASMAIAVDANAGAFQNEGAGFFYTVTTGNPESTIQSLDQAVNTEIKDLREKGVTQEEFDKAIMQKTTEIVNSFKSTDSDAFAQELPPKAGDSPIVTFPSYSELKLKNGVKVFFVEDKRAPLVTITVRIKSGKVDVPDNTSIPLFYAEMLDKGTLKQNANQFNFSVDSLGASFSATTGAEFIHVTISGLNINELKLIQLLSEAILSPAFNKVELDKEKKKAISNLESLKENPDYLSSVMQRKTIYGLNNPFSQEQTKERIDAVTHEKLVSFHRSILSTQNMTIAVVGDVEINLILKHLQKAFAYVPNKKVKHPVTAASPLFEKPTVFLVDRPSSVQSNISVVSTFPKFAFPEQPELDIAVNVLGGGFSGRLFQNLREKHGWTYGSYTSSARYINHGTVSHLAEVRTDATDSAITEIIKEIKEIGTNPISNVELERTKQYLSGRYLLSLENPQTTATRLLDLDFYSIPKNYYTTLIKRYTDATSEQILKIAKENISKENFAIVVVGNASQIKTKLEKFGKVIVFDTNFIQK</sequence>
<feature type="domain" description="Peptidase M16 C-terminal" evidence="4">
    <location>
        <begin position="182"/>
        <end position="356"/>
    </location>
</feature>
<evidence type="ECO:0000313" key="5">
    <source>
        <dbReference type="EMBL" id="KAK3604930.1"/>
    </source>
</evidence>
<dbReference type="Pfam" id="PF00675">
    <property type="entry name" value="Peptidase_M16"/>
    <property type="match status" value="2"/>
</dbReference>